<feature type="transmembrane region" description="Helical" evidence="1">
    <location>
        <begin position="35"/>
        <end position="56"/>
    </location>
</feature>
<organism evidence="2 3">
    <name type="scientific">Herminiimonas aquatilis</name>
    <dbReference type="NCBI Taxonomy" id="345342"/>
    <lineage>
        <taxon>Bacteria</taxon>
        <taxon>Pseudomonadati</taxon>
        <taxon>Pseudomonadota</taxon>
        <taxon>Betaproteobacteria</taxon>
        <taxon>Burkholderiales</taxon>
        <taxon>Oxalobacteraceae</taxon>
        <taxon>Herminiimonas</taxon>
    </lineage>
</organism>
<dbReference type="Proteomes" id="UP001596379">
    <property type="component" value="Unassembled WGS sequence"/>
</dbReference>
<dbReference type="EMBL" id="JBHTCC010000001">
    <property type="protein sequence ID" value="MFC7298598.1"/>
    <property type="molecule type" value="Genomic_DNA"/>
</dbReference>
<evidence type="ECO:0000313" key="2">
    <source>
        <dbReference type="EMBL" id="MFC7298598.1"/>
    </source>
</evidence>
<keyword evidence="3" id="KW-1185">Reference proteome</keyword>
<name>A0ABW2J5A5_9BURK</name>
<reference evidence="3" key="1">
    <citation type="journal article" date="2019" name="Int. J. Syst. Evol. Microbiol.">
        <title>The Global Catalogue of Microorganisms (GCM) 10K type strain sequencing project: providing services to taxonomists for standard genome sequencing and annotation.</title>
        <authorList>
            <consortium name="The Broad Institute Genomics Platform"/>
            <consortium name="The Broad Institute Genome Sequencing Center for Infectious Disease"/>
            <person name="Wu L."/>
            <person name="Ma J."/>
        </authorList>
    </citation>
    <scope>NUCLEOTIDE SEQUENCE [LARGE SCALE GENOMIC DNA]</scope>
    <source>
        <strain evidence="3">CCUG 36956</strain>
    </source>
</reference>
<dbReference type="RefSeq" id="WP_382233864.1">
    <property type="nucleotide sequence ID" value="NZ_JBHTCC010000001.1"/>
</dbReference>
<keyword evidence="1" id="KW-0472">Membrane</keyword>
<feature type="transmembrane region" description="Helical" evidence="1">
    <location>
        <begin position="110"/>
        <end position="128"/>
    </location>
</feature>
<evidence type="ECO:0000256" key="1">
    <source>
        <dbReference type="SAM" id="Phobius"/>
    </source>
</evidence>
<feature type="transmembrane region" description="Helical" evidence="1">
    <location>
        <begin position="148"/>
        <end position="167"/>
    </location>
</feature>
<sequence length="222" mass="25281">MSFLKTMLVIAFIIIYVTLSHVALAVHDAHRIWRQIAMLMLLVPMSSIACWGAVTLLKQLGVNKLLRLSCGIAMAFSLAYAVLIFWPVLLARLDLIYLTEHIATNSMLCWFFAHTLFAGRTPIITTLARTIHAEMPDNVERYTRNVTVAWALFFAVQIALSLLIFIFGSIEVWSLFANVLNWPLVILMFAVEYACRKRVNRDFPHATIKESIDAYFNNSRKA</sequence>
<evidence type="ECO:0000313" key="3">
    <source>
        <dbReference type="Proteomes" id="UP001596379"/>
    </source>
</evidence>
<gene>
    <name evidence="2" type="ORF">ACFQO0_09135</name>
</gene>
<comment type="caution">
    <text evidence="2">The sequence shown here is derived from an EMBL/GenBank/DDBJ whole genome shotgun (WGS) entry which is preliminary data.</text>
</comment>
<keyword evidence="1" id="KW-0812">Transmembrane</keyword>
<feature type="transmembrane region" description="Helical" evidence="1">
    <location>
        <begin position="68"/>
        <end position="90"/>
    </location>
</feature>
<protein>
    <submittedName>
        <fullName evidence="2">Uncharacterized protein</fullName>
    </submittedName>
</protein>
<feature type="transmembrane region" description="Helical" evidence="1">
    <location>
        <begin position="173"/>
        <end position="195"/>
    </location>
</feature>
<proteinExistence type="predicted"/>
<accession>A0ABW2J5A5</accession>
<keyword evidence="1" id="KW-1133">Transmembrane helix</keyword>